<sequence>MSTIVESPRPSSPTRDQIEDEKPECRKSPTTVIETETVVFEQSFPSSEETYDDDDNHTTIEEQVVEQEEEEPSFASPDFTDLSTPPPPPPPPPQPTESDKQEDRYSKLRRKQFERRNYLNILPTIHEVSSFEEKTGENKSDLGVAMLSEADDILLHIQTLSAPVNSVHELKEIQEKIEDATLRAEKGNEDKALTIYKGALSVLENEVARITKQMEVLGGKQSNFEKTKLYIILHEEWAENALVVADVKSKMATIYERRENYQDAQECVTKAREIYQRQANFDEDHNNNGSSAREKEMSMEIMMEQIEEATESHSIRKSLHETVERIREKIAATKDETSRGFLYEDIFDKLSTVLSLELMYLGDEHPQIANTKGLLGKVYGEIKQNEKALRVMNEAVSICEMALGDLHPDTGTKYQDAAKLYDRIGGDENYSKAIELYEKAITNFEKSEGNVSEKLCSCLNRVAILYIQQKIYDLAIEKLESAIHISEENYRERSDDISTEPIQLWLNISECHCLKGNPALASEASRNALRIQKEKRQVYDFTARKGSGDIPALISNSKIAFTLKKLGKSLGAESKFEESYGSFEEALAILRADLATAQESGKFDPTIDLPGKEDEVATVLYDLAKIKQTDNKIIEACELYKESLELCKESDKKRPVTERSNNIDCALCLAGIGSIEMIQNEYSDAFKSFNQAIYYAKQEGIPESDPITQMLWNKSRIAAENMNNAKKPKRKSAKTAVDDIVISPLEDKAKELRKTKDLANSIKTINTVIGMKRAHVEKVAVEDQNTNAKRQLAASLIFKGEVALLLGEKKDATDCINEAFDLLKESGADDDDESVKQIEKFHITVNKNESEKMEYIQMFSGMSQIDHKVRKINKAQGNKIGKTRRLKNIGDRIRKMKRKPESTMGEF</sequence>
<protein>
    <recommendedName>
        <fullName evidence="6">MalT-like TPR region domain-containing protein</fullName>
    </recommendedName>
</protein>
<keyword evidence="3" id="KW-0175">Coiled coil</keyword>
<dbReference type="PANTHER" id="PTHR45641">
    <property type="entry name" value="TETRATRICOPEPTIDE REPEAT PROTEIN (AFU_ORTHOLOGUE AFUA_6G03870)"/>
    <property type="match status" value="1"/>
</dbReference>
<keyword evidence="2" id="KW-0802">TPR repeat</keyword>
<evidence type="ECO:0000256" key="4">
    <source>
        <dbReference type="SAM" id="MobiDB-lite"/>
    </source>
</evidence>
<dbReference type="SMART" id="SM00028">
    <property type="entry name" value="TPR"/>
    <property type="match status" value="9"/>
</dbReference>
<name>A0A7R9ZU09_9STRA</name>
<dbReference type="Gene3D" id="1.25.40.10">
    <property type="entry name" value="Tetratricopeptide repeat domain"/>
    <property type="match status" value="3"/>
</dbReference>
<evidence type="ECO:0000313" key="5">
    <source>
        <dbReference type="EMBL" id="CAD8343565.1"/>
    </source>
</evidence>
<evidence type="ECO:0000256" key="2">
    <source>
        <dbReference type="ARBA" id="ARBA00022803"/>
    </source>
</evidence>
<dbReference type="SUPFAM" id="SSF48452">
    <property type="entry name" value="TPR-like"/>
    <property type="match status" value="2"/>
</dbReference>
<evidence type="ECO:0008006" key="6">
    <source>
        <dbReference type="Google" id="ProtNLM"/>
    </source>
</evidence>
<reference evidence="5" key="1">
    <citation type="submission" date="2021-01" db="EMBL/GenBank/DDBJ databases">
        <authorList>
            <person name="Corre E."/>
            <person name="Pelletier E."/>
            <person name="Niang G."/>
            <person name="Scheremetjew M."/>
            <person name="Finn R."/>
            <person name="Kale V."/>
            <person name="Holt S."/>
            <person name="Cochrane G."/>
            <person name="Meng A."/>
            <person name="Brown T."/>
            <person name="Cohen L."/>
        </authorList>
    </citation>
    <scope>NUCLEOTIDE SEQUENCE</scope>
    <source>
        <strain evidence="5">B593</strain>
    </source>
</reference>
<gene>
    <name evidence="5" type="ORF">PARE0329_LOCUS200</name>
</gene>
<feature type="coiled-coil region" evidence="3">
    <location>
        <begin position="292"/>
        <end position="336"/>
    </location>
</feature>
<evidence type="ECO:0000256" key="3">
    <source>
        <dbReference type="SAM" id="Coils"/>
    </source>
</evidence>
<evidence type="ECO:0000256" key="1">
    <source>
        <dbReference type="ARBA" id="ARBA00022737"/>
    </source>
</evidence>
<proteinExistence type="predicted"/>
<organism evidence="5">
    <name type="scientific">Pseudo-nitzschia arenysensis</name>
    <dbReference type="NCBI Taxonomy" id="697910"/>
    <lineage>
        <taxon>Eukaryota</taxon>
        <taxon>Sar</taxon>
        <taxon>Stramenopiles</taxon>
        <taxon>Ochrophyta</taxon>
        <taxon>Bacillariophyta</taxon>
        <taxon>Bacillariophyceae</taxon>
        <taxon>Bacillariophycidae</taxon>
        <taxon>Bacillariales</taxon>
        <taxon>Bacillariaceae</taxon>
        <taxon>Pseudo-nitzschia</taxon>
    </lineage>
</organism>
<feature type="region of interest" description="Disordered" evidence="4">
    <location>
        <begin position="1"/>
        <end position="106"/>
    </location>
</feature>
<feature type="compositionally biased region" description="Pro residues" evidence="4">
    <location>
        <begin position="84"/>
        <end position="95"/>
    </location>
</feature>
<dbReference type="InterPro" id="IPR019734">
    <property type="entry name" value="TPR_rpt"/>
</dbReference>
<dbReference type="EMBL" id="HBEH01000325">
    <property type="protein sequence ID" value="CAD8343565.1"/>
    <property type="molecule type" value="Transcribed_RNA"/>
</dbReference>
<keyword evidence="1" id="KW-0677">Repeat</keyword>
<feature type="compositionally biased region" description="Low complexity" evidence="4">
    <location>
        <begin position="30"/>
        <end position="41"/>
    </location>
</feature>
<feature type="compositionally biased region" description="Basic and acidic residues" evidence="4">
    <location>
        <begin position="97"/>
        <end position="106"/>
    </location>
</feature>
<accession>A0A7R9ZU09</accession>
<feature type="compositionally biased region" description="Acidic residues" evidence="4">
    <location>
        <begin position="63"/>
        <end position="72"/>
    </location>
</feature>
<dbReference type="InterPro" id="IPR011990">
    <property type="entry name" value="TPR-like_helical_dom_sf"/>
</dbReference>
<dbReference type="AlphaFoldDB" id="A0A7R9ZU09"/>